<dbReference type="NCBIfam" id="TIGR00544">
    <property type="entry name" value="lgt"/>
    <property type="match status" value="1"/>
</dbReference>
<keyword evidence="5 6" id="KW-0472">Membrane</keyword>
<keyword evidence="2" id="KW-0808">Transferase</keyword>
<dbReference type="Pfam" id="PF01790">
    <property type="entry name" value="LGT"/>
    <property type="match status" value="1"/>
</dbReference>
<evidence type="ECO:0000313" key="7">
    <source>
        <dbReference type="EMBL" id="CAB4647565.1"/>
    </source>
</evidence>
<dbReference type="GO" id="GO:0042158">
    <property type="term" value="P:lipoprotein biosynthetic process"/>
    <property type="evidence" value="ECO:0007669"/>
    <property type="project" value="InterPro"/>
</dbReference>
<dbReference type="InterPro" id="IPR001640">
    <property type="entry name" value="Lgt"/>
</dbReference>
<dbReference type="HAMAP" id="MF_01147">
    <property type="entry name" value="Lgt"/>
    <property type="match status" value="1"/>
</dbReference>
<feature type="transmembrane region" description="Helical" evidence="6">
    <location>
        <begin position="218"/>
        <end position="237"/>
    </location>
</feature>
<keyword evidence="1" id="KW-1003">Cell membrane</keyword>
<dbReference type="EMBL" id="CAEZVZ010000118">
    <property type="protein sequence ID" value="CAB4647565.1"/>
    <property type="molecule type" value="Genomic_DNA"/>
</dbReference>
<evidence type="ECO:0000256" key="5">
    <source>
        <dbReference type="ARBA" id="ARBA00023136"/>
    </source>
</evidence>
<dbReference type="PANTHER" id="PTHR30589">
    <property type="entry name" value="PROLIPOPROTEIN DIACYLGLYCERYL TRANSFERASE"/>
    <property type="match status" value="1"/>
</dbReference>
<name>A0A6J6KHF8_9ZZZZ</name>
<accession>A0A6J6KHF8</accession>
<feature type="transmembrane region" description="Helical" evidence="6">
    <location>
        <begin position="249"/>
        <end position="267"/>
    </location>
</feature>
<feature type="transmembrane region" description="Helical" evidence="6">
    <location>
        <begin position="20"/>
        <end position="38"/>
    </location>
</feature>
<keyword evidence="4 6" id="KW-1133">Transmembrane helix</keyword>
<keyword evidence="3 6" id="KW-0812">Transmembrane</keyword>
<evidence type="ECO:0000256" key="2">
    <source>
        <dbReference type="ARBA" id="ARBA00022679"/>
    </source>
</evidence>
<dbReference type="AlphaFoldDB" id="A0A6J6KHF8"/>
<evidence type="ECO:0000256" key="3">
    <source>
        <dbReference type="ARBA" id="ARBA00022692"/>
    </source>
</evidence>
<dbReference type="GO" id="GO:0008961">
    <property type="term" value="F:phosphatidylglycerol-prolipoprotein diacylglyceryl transferase activity"/>
    <property type="evidence" value="ECO:0007669"/>
    <property type="project" value="InterPro"/>
</dbReference>
<evidence type="ECO:0000256" key="1">
    <source>
        <dbReference type="ARBA" id="ARBA00022475"/>
    </source>
</evidence>
<reference evidence="7" key="1">
    <citation type="submission" date="2020-05" db="EMBL/GenBank/DDBJ databases">
        <authorList>
            <person name="Chiriac C."/>
            <person name="Salcher M."/>
            <person name="Ghai R."/>
            <person name="Kavagutti S V."/>
        </authorList>
    </citation>
    <scope>NUCLEOTIDE SEQUENCE</scope>
</reference>
<dbReference type="GO" id="GO:0005886">
    <property type="term" value="C:plasma membrane"/>
    <property type="evidence" value="ECO:0007669"/>
    <property type="project" value="InterPro"/>
</dbReference>
<evidence type="ECO:0000256" key="6">
    <source>
        <dbReference type="SAM" id="Phobius"/>
    </source>
</evidence>
<proteinExistence type="inferred from homology"/>
<feature type="transmembrane region" description="Helical" evidence="6">
    <location>
        <begin position="191"/>
        <end position="209"/>
    </location>
</feature>
<dbReference type="PANTHER" id="PTHR30589:SF0">
    <property type="entry name" value="PHOSPHATIDYLGLYCEROL--PROLIPOPROTEIN DIACYLGLYCERYL TRANSFERASE"/>
    <property type="match status" value="1"/>
</dbReference>
<feature type="transmembrane region" description="Helical" evidence="6">
    <location>
        <begin position="50"/>
        <end position="72"/>
    </location>
</feature>
<sequence>MFYRSIPSPSSAYLEVGPLTIHFYALCIIAGIAVAVWLGDRRLRAIDSSLLSVVADVAFVAVPAGIIGGRIYHVISSPRDFFGADGNPLDIFAIWKGGLGIWGAISLGAVGALWQYRRITRTRSDISLPPFRYFLDALAPGLLLAQAIGRFGNWFNIELFGRPLDAWWALEVPLAYRPAVFRNVETFHPTFLYEAIWCTLVAMALILLGKKLAPGQTFALYVFSYCLGRFFIESIRIDSANLFFGLRQNEWVSIVIGALALAIFFKIRGNKKELG</sequence>
<evidence type="ECO:0000256" key="4">
    <source>
        <dbReference type="ARBA" id="ARBA00022989"/>
    </source>
</evidence>
<organism evidence="7">
    <name type="scientific">freshwater metagenome</name>
    <dbReference type="NCBI Taxonomy" id="449393"/>
    <lineage>
        <taxon>unclassified sequences</taxon>
        <taxon>metagenomes</taxon>
        <taxon>ecological metagenomes</taxon>
    </lineage>
</organism>
<dbReference type="PROSITE" id="PS01311">
    <property type="entry name" value="LGT"/>
    <property type="match status" value="1"/>
</dbReference>
<feature type="transmembrane region" description="Helical" evidence="6">
    <location>
        <begin position="92"/>
        <end position="114"/>
    </location>
</feature>
<protein>
    <submittedName>
        <fullName evidence="7">Unannotated protein</fullName>
    </submittedName>
</protein>
<gene>
    <name evidence="7" type="ORF">UFOPK2162_00836</name>
</gene>